<comment type="caution">
    <text evidence="4">The sequence shown here is derived from an EMBL/GenBank/DDBJ whole genome shotgun (WGS) entry which is preliminary data.</text>
</comment>
<dbReference type="EMBL" id="MDLC01000086">
    <property type="protein sequence ID" value="ODS22400.1"/>
    <property type="molecule type" value="Genomic_DNA"/>
</dbReference>
<dbReference type="InterPro" id="IPR036038">
    <property type="entry name" value="Aminotransferase-like"/>
</dbReference>
<name>A0A1D2QLF2_9GAMM</name>
<dbReference type="Gene3D" id="3.20.10.10">
    <property type="entry name" value="D-amino Acid Aminotransferase, subunit A, domain 2"/>
    <property type="match status" value="1"/>
</dbReference>
<dbReference type="InterPro" id="IPR005786">
    <property type="entry name" value="B_amino_transII"/>
</dbReference>
<evidence type="ECO:0000256" key="2">
    <source>
        <dbReference type="ARBA" id="ARBA00009320"/>
    </source>
</evidence>
<dbReference type="AlphaFoldDB" id="A0A1D2QLF2"/>
<dbReference type="InterPro" id="IPR043132">
    <property type="entry name" value="BCAT-like_C"/>
</dbReference>
<dbReference type="PANTHER" id="PTHR42825">
    <property type="entry name" value="AMINO ACID AMINOTRANSFERASE"/>
    <property type="match status" value="1"/>
</dbReference>
<dbReference type="Proteomes" id="UP000242502">
    <property type="component" value="Unassembled WGS sequence"/>
</dbReference>
<sequence>MEYALAGITRESIIHLLENEYSEKIIEKPVCFDNLVELYKNKKIRSMFSTGTAVGFQPIASITHEGKRMSFSINTGLQKKLRKRLLGIQSDQSKDDYGWMVPIHELYG</sequence>
<evidence type="ECO:0000313" key="4">
    <source>
        <dbReference type="EMBL" id="ODS22400.1"/>
    </source>
</evidence>
<comment type="similarity">
    <text evidence="2">Belongs to the class-IV pyridoxal-phosphate-dependent aminotransferase family.</text>
</comment>
<comment type="cofactor">
    <cofactor evidence="1">
        <name>pyridoxal 5'-phosphate</name>
        <dbReference type="ChEBI" id="CHEBI:597326"/>
    </cofactor>
</comment>
<dbReference type="GO" id="GO:0009081">
    <property type="term" value="P:branched-chain amino acid metabolic process"/>
    <property type="evidence" value="ECO:0007669"/>
    <property type="project" value="InterPro"/>
</dbReference>
<evidence type="ECO:0008006" key="6">
    <source>
        <dbReference type="Google" id="ProtNLM"/>
    </source>
</evidence>
<dbReference type="PANTHER" id="PTHR42825:SF2">
    <property type="entry name" value="BRANCHED-CHAIN-AMINO-ACID AMINOTRANSFERASE 3, CHLOROPLASTIC-RELATED"/>
    <property type="match status" value="1"/>
</dbReference>
<dbReference type="STRING" id="62101.AB835_14350"/>
<dbReference type="GO" id="GO:0004084">
    <property type="term" value="F:branched-chain-amino-acid transaminase activity"/>
    <property type="evidence" value="ECO:0007669"/>
    <property type="project" value="InterPro"/>
</dbReference>
<evidence type="ECO:0000313" key="5">
    <source>
        <dbReference type="Proteomes" id="UP000242502"/>
    </source>
</evidence>
<evidence type="ECO:0000256" key="3">
    <source>
        <dbReference type="ARBA" id="ARBA00022898"/>
    </source>
</evidence>
<gene>
    <name evidence="4" type="ORF">AB835_14350</name>
</gene>
<protein>
    <recommendedName>
        <fullName evidence="6">Branched-chain amino acid aminotransferase</fullName>
    </recommendedName>
</protein>
<keyword evidence="3" id="KW-0663">Pyridoxal phosphate</keyword>
<dbReference type="SUPFAM" id="SSF56752">
    <property type="entry name" value="D-aminoacid aminotransferase-like PLP-dependent enzymes"/>
    <property type="match status" value="1"/>
</dbReference>
<organism evidence="4 5">
    <name type="scientific">Candidatus Endobugula sertula</name>
    <name type="common">Bugula neritina bacterial symbiont</name>
    <dbReference type="NCBI Taxonomy" id="62101"/>
    <lineage>
        <taxon>Bacteria</taxon>
        <taxon>Pseudomonadati</taxon>
        <taxon>Pseudomonadota</taxon>
        <taxon>Gammaproteobacteria</taxon>
        <taxon>Cellvibrionales</taxon>
        <taxon>Cellvibrionaceae</taxon>
        <taxon>Candidatus Endobugula</taxon>
    </lineage>
</organism>
<accession>A0A1D2QLF2</accession>
<proteinExistence type="inferred from homology"/>
<evidence type="ECO:0000256" key="1">
    <source>
        <dbReference type="ARBA" id="ARBA00001933"/>
    </source>
</evidence>
<reference evidence="4 5" key="1">
    <citation type="journal article" date="2016" name="Appl. Environ. Microbiol.">
        <title>Lack of Overt Genome Reduction in the Bryostatin-Producing Bryozoan Symbiont "Candidatus Endobugula sertula".</title>
        <authorList>
            <person name="Miller I.J."/>
            <person name="Vanee N."/>
            <person name="Fong S.S."/>
            <person name="Lim-Fong G.E."/>
            <person name="Kwan J.C."/>
        </authorList>
    </citation>
    <scope>NUCLEOTIDE SEQUENCE [LARGE SCALE GENOMIC DNA]</scope>
    <source>
        <strain evidence="4">AB1-4</strain>
    </source>
</reference>